<dbReference type="EMBL" id="ACEC01000057">
    <property type="protein sequence ID" value="EEG30749.1"/>
    <property type="molecule type" value="Genomic_DNA"/>
</dbReference>
<dbReference type="SUPFAM" id="SSF82866">
    <property type="entry name" value="Multidrug efflux transporter AcrB transmembrane domain"/>
    <property type="match status" value="1"/>
</dbReference>
<reference evidence="12 13" key="1">
    <citation type="submission" date="2009-01" db="EMBL/GenBank/DDBJ databases">
        <authorList>
            <person name="Fulton L."/>
            <person name="Clifton S."/>
            <person name="Fulton B."/>
            <person name="Xu J."/>
            <person name="Minx P."/>
            <person name="Pepin K.H."/>
            <person name="Johnson M."/>
            <person name="Bhonagiri V."/>
            <person name="Nash W.E."/>
            <person name="Mardis E.R."/>
            <person name="Wilson R.K."/>
        </authorList>
    </citation>
    <scope>NUCLEOTIDE SEQUENCE [LARGE SCALE GENOMIC DNA]</scope>
    <source>
        <strain evidence="12 13">DSM 5476</strain>
    </source>
</reference>
<comment type="similarity">
    <text evidence="9">Belongs to the SecD/SecF family. SecD subfamily.</text>
</comment>
<keyword evidence="8 9" id="KW-0472">Membrane</keyword>
<evidence type="ECO:0000259" key="10">
    <source>
        <dbReference type="Pfam" id="PF02355"/>
    </source>
</evidence>
<dbReference type="GO" id="GO:0043952">
    <property type="term" value="P:protein transport by the Sec complex"/>
    <property type="evidence" value="ECO:0007669"/>
    <property type="project" value="UniProtKB-UniRule"/>
</dbReference>
<dbReference type="InterPro" id="IPR054384">
    <property type="entry name" value="SecDF_P1_head"/>
</dbReference>
<dbReference type="HAMAP" id="MF_01463_B">
    <property type="entry name" value="SecD_B"/>
    <property type="match status" value="1"/>
</dbReference>
<feature type="domain" description="Protein export membrane protein SecD/SecF C-terminal" evidence="10">
    <location>
        <begin position="255"/>
        <end position="395"/>
    </location>
</feature>
<dbReference type="Pfam" id="PF02355">
    <property type="entry name" value="SecD_SecF_C"/>
    <property type="match status" value="1"/>
</dbReference>
<dbReference type="GO" id="GO:0065002">
    <property type="term" value="P:intracellular protein transmembrane transport"/>
    <property type="evidence" value="ECO:0007669"/>
    <property type="project" value="UniProtKB-UniRule"/>
</dbReference>
<keyword evidence="2 9" id="KW-0813">Transport</keyword>
<evidence type="ECO:0000256" key="2">
    <source>
        <dbReference type="ARBA" id="ARBA00022448"/>
    </source>
</evidence>
<dbReference type="InterPro" id="IPR048634">
    <property type="entry name" value="SecD_SecF_C"/>
</dbReference>
<dbReference type="HOGENOM" id="CLU_007894_4_2_9"/>
<keyword evidence="3 9" id="KW-1003">Cell membrane</keyword>
<dbReference type="Gene3D" id="3.30.70.3400">
    <property type="match status" value="1"/>
</dbReference>
<feature type="domain" description="SecDF P1 head subdomain" evidence="11">
    <location>
        <begin position="150"/>
        <end position="253"/>
    </location>
</feature>
<comment type="caution">
    <text evidence="12">The sequence shown here is derived from an EMBL/GenBank/DDBJ whole genome shotgun (WGS) entry which is preliminary data.</text>
</comment>
<keyword evidence="7 9" id="KW-0811">Translocation</keyword>
<organism evidence="12 13">
    <name type="scientific">[Clostridium] methylpentosum DSM 5476</name>
    <dbReference type="NCBI Taxonomy" id="537013"/>
    <lineage>
        <taxon>Bacteria</taxon>
        <taxon>Bacillati</taxon>
        <taxon>Bacillota</taxon>
        <taxon>Clostridia</taxon>
        <taxon>Eubacteriales</taxon>
        <taxon>Oscillospiraceae</taxon>
        <taxon>Oscillospiraceae incertae sedis</taxon>
    </lineage>
</organism>
<dbReference type="InterPro" id="IPR022813">
    <property type="entry name" value="SecD/SecF_arch_bac"/>
</dbReference>
<comment type="subcellular location">
    <subcellularLocation>
        <location evidence="1 9">Cell membrane</location>
        <topology evidence="1 9">Multi-pass membrane protein</topology>
    </subcellularLocation>
</comment>
<dbReference type="GO" id="GO:0006605">
    <property type="term" value="P:protein targeting"/>
    <property type="evidence" value="ECO:0007669"/>
    <property type="project" value="UniProtKB-UniRule"/>
</dbReference>
<proteinExistence type="inferred from homology"/>
<evidence type="ECO:0000256" key="7">
    <source>
        <dbReference type="ARBA" id="ARBA00023010"/>
    </source>
</evidence>
<dbReference type="AlphaFoldDB" id="C0ECV5"/>
<reference evidence="12 13" key="2">
    <citation type="submission" date="2009-02" db="EMBL/GenBank/DDBJ databases">
        <title>Draft genome sequence of Clostridium methylpentosum (DSM 5476).</title>
        <authorList>
            <person name="Sudarsanam P."/>
            <person name="Ley R."/>
            <person name="Guruge J."/>
            <person name="Turnbaugh P.J."/>
            <person name="Mahowald M."/>
            <person name="Liep D."/>
            <person name="Gordon J."/>
        </authorList>
    </citation>
    <scope>NUCLEOTIDE SEQUENCE [LARGE SCALE GENOMIC DNA]</scope>
    <source>
        <strain evidence="12 13">DSM 5476</strain>
    </source>
</reference>
<accession>C0ECV5</accession>
<evidence type="ECO:0000256" key="9">
    <source>
        <dbReference type="HAMAP-Rule" id="MF_01463"/>
    </source>
</evidence>
<keyword evidence="6 9" id="KW-1133">Transmembrane helix</keyword>
<evidence type="ECO:0000256" key="1">
    <source>
        <dbReference type="ARBA" id="ARBA00004651"/>
    </source>
</evidence>
<evidence type="ECO:0000256" key="5">
    <source>
        <dbReference type="ARBA" id="ARBA00022927"/>
    </source>
</evidence>
<comment type="function">
    <text evidence="9">Part of the Sec protein translocase complex. Interacts with the SecYEG preprotein conducting channel. SecDF uses the proton motive force (PMF) to complete protein translocation after the ATP-dependent function of SecA.</text>
</comment>
<name>C0ECV5_9FIRM</name>
<evidence type="ECO:0000256" key="4">
    <source>
        <dbReference type="ARBA" id="ARBA00022692"/>
    </source>
</evidence>
<keyword evidence="5 9" id="KW-0653">Protein transport</keyword>
<dbReference type="NCBIfam" id="TIGR00916">
    <property type="entry name" value="2A0604s01"/>
    <property type="match status" value="1"/>
</dbReference>
<feature type="transmembrane region" description="Helical" evidence="9">
    <location>
        <begin position="334"/>
        <end position="355"/>
    </location>
</feature>
<gene>
    <name evidence="9 12" type="primary">secD</name>
    <name evidence="12" type="ORF">CLOSTMETH_01676</name>
</gene>
<evidence type="ECO:0000256" key="3">
    <source>
        <dbReference type="ARBA" id="ARBA00022475"/>
    </source>
</evidence>
<evidence type="ECO:0000259" key="11">
    <source>
        <dbReference type="Pfam" id="PF22599"/>
    </source>
</evidence>
<feature type="transmembrane region" description="Helical" evidence="9">
    <location>
        <begin position="301"/>
        <end position="322"/>
    </location>
</feature>
<dbReference type="Pfam" id="PF22599">
    <property type="entry name" value="SecDF_P1_head"/>
    <property type="match status" value="1"/>
</dbReference>
<evidence type="ECO:0000256" key="8">
    <source>
        <dbReference type="ARBA" id="ARBA00023136"/>
    </source>
</evidence>
<dbReference type="InterPro" id="IPR055344">
    <property type="entry name" value="SecD_SecF_C_bact"/>
</dbReference>
<feature type="transmembrane region" description="Helical" evidence="9">
    <location>
        <begin position="424"/>
        <end position="450"/>
    </location>
</feature>
<evidence type="ECO:0000313" key="13">
    <source>
        <dbReference type="Proteomes" id="UP000003340"/>
    </source>
</evidence>
<dbReference type="Proteomes" id="UP000003340">
    <property type="component" value="Unassembled WGS sequence"/>
</dbReference>
<evidence type="ECO:0000313" key="12">
    <source>
        <dbReference type="EMBL" id="EEG30749.1"/>
    </source>
</evidence>
<keyword evidence="13" id="KW-1185">Reference proteome</keyword>
<dbReference type="PANTHER" id="PTHR30081:SF1">
    <property type="entry name" value="PROTEIN TRANSLOCASE SUBUNIT SECD"/>
    <property type="match status" value="1"/>
</dbReference>
<feature type="transmembrane region" description="Helical" evidence="9">
    <location>
        <begin position="7"/>
        <end position="27"/>
    </location>
</feature>
<keyword evidence="4 9" id="KW-0812">Transmembrane</keyword>
<dbReference type="GO" id="GO:0015450">
    <property type="term" value="F:protein-transporting ATPase activity"/>
    <property type="evidence" value="ECO:0007669"/>
    <property type="project" value="InterPro"/>
</dbReference>
<dbReference type="PANTHER" id="PTHR30081">
    <property type="entry name" value="PROTEIN-EXPORT MEMBRANE PROTEIN SEC"/>
    <property type="match status" value="1"/>
</dbReference>
<dbReference type="eggNOG" id="COG0342">
    <property type="taxonomic scope" value="Bacteria"/>
</dbReference>
<sequence>MKRNGKSVFFIVAILLVAFTVVTFMGISTQWGDTKTVYIKGADDIRWGIDIRGGVDVTFAPPADTEGITNEQMDAAEAIIKQRLISQNITDSDVYTDYNKHKVIVRFPWPADETDFDAQAAIASLGETAQLTFREGKEVDSSTGLPTGTTESNIILTGSDVVSAKAGYQQTDSNKTPEYVVSLELTSEGATKFSEATGRLAGTGSISIWMDDTMISAPTVNTQITDGKAIISGSFTAESATELANKINGGALPFKLETTSYSTISPTLGTQARDAMVVAGIIAFALVCVFMIALYRLPGAVACIALMGQIALSVAAVSGFFAPFPSFTLTLPGIAGIILGIGMGVDANILTATRIREELDNGKSLDGAITTGYKRGFTAVFDGNITVILIAVVLMGAFGPPDSIFATILKPIFFMFGSATEGTIYSFGYTLIVGIIGNFIMGVTASRVMLRSLSKFKCFRNPKLYGGAK</sequence>
<protein>
    <recommendedName>
        <fullName evidence="9">Protein translocase subunit SecD</fullName>
    </recommendedName>
</protein>
<dbReference type="InterPro" id="IPR005791">
    <property type="entry name" value="SecD"/>
</dbReference>
<dbReference type="Gene3D" id="1.20.1640.10">
    <property type="entry name" value="Multidrug efflux transporter AcrB transmembrane domain"/>
    <property type="match status" value="1"/>
</dbReference>
<dbReference type="Gene3D" id="3.30.1360.200">
    <property type="match status" value="1"/>
</dbReference>
<feature type="transmembrane region" description="Helical" evidence="9">
    <location>
        <begin position="275"/>
        <end position="294"/>
    </location>
</feature>
<comment type="subunit">
    <text evidence="9">Forms a complex with SecF. Part of the essential Sec protein translocation apparatus which comprises SecA, SecYEG and auxiliary proteins SecDF. Other proteins may also be involved.</text>
</comment>
<dbReference type="STRING" id="537013.CLOSTMETH_01676"/>
<dbReference type="GO" id="GO:0005886">
    <property type="term" value="C:plasma membrane"/>
    <property type="evidence" value="ECO:0007669"/>
    <property type="project" value="UniProtKB-SubCell"/>
</dbReference>
<feature type="transmembrane region" description="Helical" evidence="9">
    <location>
        <begin position="376"/>
        <end position="398"/>
    </location>
</feature>
<evidence type="ECO:0000256" key="6">
    <source>
        <dbReference type="ARBA" id="ARBA00022989"/>
    </source>
</evidence>